<dbReference type="AlphaFoldDB" id="A0A848KT84"/>
<protein>
    <submittedName>
        <fullName evidence="2">Class I SAM-dependent methyltransferase</fullName>
    </submittedName>
</protein>
<sequence>MPPDDLSDLFVRAHSGLPRQAPGSAATTELLLRLAGRLPRQPRILDIGSGPGSASITLAQLTGGTVTAVDTHQPFLDEVTRRAADAGVDGRIVTLNAPMQDLPLDDGSVDLIWAEGAVYLMGFDAALTSWRRLLSDDGVVVLTEAEWSTPQPSHEVRRFWGAAYPAMRRTGENVDAAQLAGYDVRAVYVLPDSDWAEYYDPLTRRIEQLRTEGIDEAMLAVLGEEITIRSAHGADYSYTGYVLRRRAG</sequence>
<accession>A0A848KT84</accession>
<dbReference type="CDD" id="cd02440">
    <property type="entry name" value="AdoMet_MTases"/>
    <property type="match status" value="1"/>
</dbReference>
<dbReference type="EMBL" id="JABBNB010000007">
    <property type="protein sequence ID" value="NMO01207.1"/>
    <property type="molecule type" value="Genomic_DNA"/>
</dbReference>
<comment type="caution">
    <text evidence="2">The sequence shown here is derived from an EMBL/GenBank/DDBJ whole genome shotgun (WGS) entry which is preliminary data.</text>
</comment>
<dbReference type="Proteomes" id="UP000550729">
    <property type="component" value="Unassembled WGS sequence"/>
</dbReference>
<evidence type="ECO:0000313" key="3">
    <source>
        <dbReference type="Proteomes" id="UP000550729"/>
    </source>
</evidence>
<gene>
    <name evidence="2" type="ORF">HH308_08250</name>
</gene>
<organism evidence="2 3">
    <name type="scientific">Gordonia asplenii</name>
    <dbReference type="NCBI Taxonomy" id="2725283"/>
    <lineage>
        <taxon>Bacteria</taxon>
        <taxon>Bacillati</taxon>
        <taxon>Actinomycetota</taxon>
        <taxon>Actinomycetes</taxon>
        <taxon>Mycobacteriales</taxon>
        <taxon>Gordoniaceae</taxon>
        <taxon>Gordonia</taxon>
    </lineage>
</organism>
<dbReference type="RefSeq" id="WP_170193722.1">
    <property type="nucleotide sequence ID" value="NZ_JABBNB010000007.1"/>
</dbReference>
<keyword evidence="2" id="KW-0808">Transferase</keyword>
<dbReference type="PANTHER" id="PTHR42912">
    <property type="entry name" value="METHYLTRANSFERASE"/>
    <property type="match status" value="1"/>
</dbReference>
<dbReference type="Gene3D" id="3.40.50.150">
    <property type="entry name" value="Vaccinia Virus protein VP39"/>
    <property type="match status" value="1"/>
</dbReference>
<evidence type="ECO:0000313" key="2">
    <source>
        <dbReference type="EMBL" id="NMO01207.1"/>
    </source>
</evidence>
<feature type="domain" description="Methyltransferase" evidence="1">
    <location>
        <begin position="44"/>
        <end position="138"/>
    </location>
</feature>
<dbReference type="SUPFAM" id="SSF53335">
    <property type="entry name" value="S-adenosyl-L-methionine-dependent methyltransferases"/>
    <property type="match status" value="1"/>
</dbReference>
<dbReference type="GO" id="GO:0032259">
    <property type="term" value="P:methylation"/>
    <property type="evidence" value="ECO:0007669"/>
    <property type="project" value="UniProtKB-KW"/>
</dbReference>
<reference evidence="2 3" key="1">
    <citation type="submission" date="2020-04" db="EMBL/GenBank/DDBJ databases">
        <title>Gordonia sp. nov. TBRC 11910.</title>
        <authorList>
            <person name="Suriyachadkun C."/>
        </authorList>
    </citation>
    <scope>NUCLEOTIDE SEQUENCE [LARGE SCALE GENOMIC DNA]</scope>
    <source>
        <strain evidence="2 3">TBRC 11910</strain>
    </source>
</reference>
<dbReference type="InterPro" id="IPR029063">
    <property type="entry name" value="SAM-dependent_MTases_sf"/>
</dbReference>
<keyword evidence="3" id="KW-1185">Reference proteome</keyword>
<dbReference type="GO" id="GO:0008168">
    <property type="term" value="F:methyltransferase activity"/>
    <property type="evidence" value="ECO:0007669"/>
    <property type="project" value="UniProtKB-KW"/>
</dbReference>
<keyword evidence="2" id="KW-0489">Methyltransferase</keyword>
<dbReference type="Pfam" id="PF13649">
    <property type="entry name" value="Methyltransf_25"/>
    <property type="match status" value="1"/>
</dbReference>
<evidence type="ECO:0000259" key="1">
    <source>
        <dbReference type="Pfam" id="PF13649"/>
    </source>
</evidence>
<name>A0A848KT84_9ACTN</name>
<proteinExistence type="predicted"/>
<dbReference type="InterPro" id="IPR050508">
    <property type="entry name" value="Methyltransf_Superfamily"/>
</dbReference>
<dbReference type="InterPro" id="IPR041698">
    <property type="entry name" value="Methyltransf_25"/>
</dbReference>